<dbReference type="Proteomes" id="UP000005239">
    <property type="component" value="Unassembled WGS sequence"/>
</dbReference>
<feature type="region of interest" description="Disordered" evidence="1">
    <location>
        <begin position="100"/>
        <end position="148"/>
    </location>
</feature>
<dbReference type="EnsemblMetazoa" id="PPA39147.1">
    <property type="protein sequence ID" value="PPA39147.1"/>
    <property type="gene ID" value="WBGene00277516"/>
</dbReference>
<evidence type="ECO:0000313" key="2">
    <source>
        <dbReference type="EnsemblMetazoa" id="PPA39147.1"/>
    </source>
</evidence>
<reference evidence="3" key="1">
    <citation type="journal article" date="2008" name="Nat. Genet.">
        <title>The Pristionchus pacificus genome provides a unique perspective on nematode lifestyle and parasitism.</title>
        <authorList>
            <person name="Dieterich C."/>
            <person name="Clifton S.W."/>
            <person name="Schuster L.N."/>
            <person name="Chinwalla A."/>
            <person name="Delehaunty K."/>
            <person name="Dinkelacker I."/>
            <person name="Fulton L."/>
            <person name="Fulton R."/>
            <person name="Godfrey J."/>
            <person name="Minx P."/>
            <person name="Mitreva M."/>
            <person name="Roeseler W."/>
            <person name="Tian H."/>
            <person name="Witte H."/>
            <person name="Yang S.P."/>
            <person name="Wilson R.K."/>
            <person name="Sommer R.J."/>
        </authorList>
    </citation>
    <scope>NUCLEOTIDE SEQUENCE [LARGE SCALE GENOMIC DNA]</scope>
    <source>
        <strain evidence="3">PS312</strain>
    </source>
</reference>
<sequence>MSISLEQLKFVFQAFAKLSLKLHLFLPSSCGSGFRRAVSCSISHFAGKKLTAVCERIRQELAQAKIGNSLKLCDLGFSRVLMTMDKLILVIDVSLAPDDVTSKSSLSPEGDERAGGIEKAQRLGRAHAGETRGPKYRPKSDFDVTSSGANETSMTKISLSIVISTLENPKSQSFRELTFLTCDRLILI</sequence>
<reference evidence="2" key="2">
    <citation type="submission" date="2022-06" db="UniProtKB">
        <authorList>
            <consortium name="EnsemblMetazoa"/>
        </authorList>
    </citation>
    <scope>IDENTIFICATION</scope>
    <source>
        <strain evidence="2">PS312</strain>
    </source>
</reference>
<accession>A0A2A6CTR0</accession>
<dbReference type="AlphaFoldDB" id="A0A2A6CTR0"/>
<evidence type="ECO:0000256" key="1">
    <source>
        <dbReference type="SAM" id="MobiDB-lite"/>
    </source>
</evidence>
<proteinExistence type="predicted"/>
<accession>A0A8R1YY02</accession>
<name>A0A2A6CTR0_PRIPA</name>
<gene>
    <name evidence="2" type="primary">WBGene00277516</name>
</gene>
<organism evidence="2 3">
    <name type="scientific">Pristionchus pacificus</name>
    <name type="common">Parasitic nematode worm</name>
    <dbReference type="NCBI Taxonomy" id="54126"/>
    <lineage>
        <taxon>Eukaryota</taxon>
        <taxon>Metazoa</taxon>
        <taxon>Ecdysozoa</taxon>
        <taxon>Nematoda</taxon>
        <taxon>Chromadorea</taxon>
        <taxon>Rhabditida</taxon>
        <taxon>Rhabditina</taxon>
        <taxon>Diplogasteromorpha</taxon>
        <taxon>Diplogasteroidea</taxon>
        <taxon>Neodiplogasteridae</taxon>
        <taxon>Pristionchus</taxon>
    </lineage>
</organism>
<keyword evidence="3" id="KW-1185">Reference proteome</keyword>
<evidence type="ECO:0000313" key="3">
    <source>
        <dbReference type="Proteomes" id="UP000005239"/>
    </source>
</evidence>
<feature type="compositionally biased region" description="Basic and acidic residues" evidence="1">
    <location>
        <begin position="110"/>
        <end position="142"/>
    </location>
</feature>
<protein>
    <submittedName>
        <fullName evidence="2">Uncharacterized protein</fullName>
    </submittedName>
</protein>